<protein>
    <recommendedName>
        <fullName evidence="2">HNH nuclease domain-containing protein</fullName>
    </recommendedName>
</protein>
<dbReference type="EMBL" id="NAJP01000138">
    <property type="protein sequence ID" value="TKA26535.1"/>
    <property type="molecule type" value="Genomic_DNA"/>
</dbReference>
<evidence type="ECO:0000313" key="3">
    <source>
        <dbReference type="EMBL" id="TKA26535.1"/>
    </source>
</evidence>
<dbReference type="Proteomes" id="UP000310066">
    <property type="component" value="Unassembled WGS sequence"/>
</dbReference>
<feature type="region of interest" description="Disordered" evidence="1">
    <location>
        <begin position="361"/>
        <end position="400"/>
    </location>
</feature>
<evidence type="ECO:0000313" key="4">
    <source>
        <dbReference type="Proteomes" id="UP000310066"/>
    </source>
</evidence>
<accession>A0A4U0TXI0</accession>
<dbReference type="OrthoDB" id="2142759at2759"/>
<evidence type="ECO:0000256" key="1">
    <source>
        <dbReference type="SAM" id="MobiDB-lite"/>
    </source>
</evidence>
<dbReference type="Pfam" id="PF13391">
    <property type="entry name" value="HNH_2"/>
    <property type="match status" value="1"/>
</dbReference>
<evidence type="ECO:0000259" key="2">
    <source>
        <dbReference type="Pfam" id="PF13391"/>
    </source>
</evidence>
<proteinExistence type="predicted"/>
<feature type="region of interest" description="Disordered" evidence="1">
    <location>
        <begin position="324"/>
        <end position="347"/>
    </location>
</feature>
<organism evidence="3 4">
    <name type="scientific">Friedmanniomyces endolithicus</name>
    <dbReference type="NCBI Taxonomy" id="329885"/>
    <lineage>
        <taxon>Eukaryota</taxon>
        <taxon>Fungi</taxon>
        <taxon>Dikarya</taxon>
        <taxon>Ascomycota</taxon>
        <taxon>Pezizomycotina</taxon>
        <taxon>Dothideomycetes</taxon>
        <taxon>Dothideomycetidae</taxon>
        <taxon>Mycosphaerellales</taxon>
        <taxon>Teratosphaeriaceae</taxon>
        <taxon>Friedmanniomyces</taxon>
    </lineage>
</organism>
<reference evidence="3 4" key="1">
    <citation type="submission" date="2017-03" db="EMBL/GenBank/DDBJ databases">
        <title>Genomes of endolithic fungi from Antarctica.</title>
        <authorList>
            <person name="Coleine C."/>
            <person name="Masonjones S."/>
            <person name="Stajich J.E."/>
        </authorList>
    </citation>
    <scope>NUCLEOTIDE SEQUENCE [LARGE SCALE GENOMIC DNA]</scope>
    <source>
        <strain evidence="3 4">CCFEE 5311</strain>
    </source>
</reference>
<dbReference type="AlphaFoldDB" id="A0A4U0TXI0"/>
<feature type="compositionally biased region" description="Polar residues" evidence="1">
    <location>
        <begin position="324"/>
        <end position="333"/>
    </location>
</feature>
<dbReference type="InterPro" id="IPR003615">
    <property type="entry name" value="HNH_nuc"/>
</dbReference>
<feature type="compositionally biased region" description="Basic and acidic residues" evidence="1">
    <location>
        <begin position="372"/>
        <end position="392"/>
    </location>
</feature>
<gene>
    <name evidence="3" type="ORF">B0A54_17521</name>
</gene>
<feature type="domain" description="HNH nuclease" evidence="2">
    <location>
        <begin position="160"/>
        <end position="224"/>
    </location>
</feature>
<name>A0A4U0TXI0_9PEZI</name>
<sequence>MFISLFPPISIPCSGLSDRFKASQLRVRHPGYSDDNNLLLIFCPSDGPPDAPGVQHSIVHTSCAIVADNRFDGWLSRTRDPLADRVQSAPSDLLPVAEYYYHLPLQYPVISDTPNLSALYPIVPSFRQWKFPPLGFLPAPWREATIAPLSDNTIYSNCRLTSSVLVTETAHVIPAGEKEWFTANSMDTIGTNTVQGEAVIDTEGNTLRLRQDAHTLWDRMHYSIVPKLKLLSAEGGEQGRGEGEWVWTTHVTKGLSELHDTYHNRMLHPLKGVRREYLFARFAWDLFPMVQGFLQRGVERRLVVRGVEGARFYSSEACRIFTEGQGTNRSTSPSKRKRRDESTAASQVDCDGRSFDSGIAVYSSDSSGAEGTKSKGESDRESAIRDKTEHSRYMRKRRRENETFERRLQEEYDNAAGRKDRCIDDDHIGRGRQRILRSYCRR</sequence>
<comment type="caution">
    <text evidence="3">The sequence shown here is derived from an EMBL/GenBank/DDBJ whole genome shotgun (WGS) entry which is preliminary data.</text>
</comment>